<evidence type="ECO:0000313" key="1">
    <source>
        <dbReference type="EMBL" id="MCS3709749.1"/>
    </source>
</evidence>
<name>A0A9X2Q465_9BACT</name>
<sequence length="149" mass="16871">MTRRQGNMFDEYERADLFCVTANSYVRDDGALTMGAGAAKQLRVWMRPQPYAGRLGSFVEMECGHLGVYGLLEADGRIALFQTKTHWKQKARLEVIGKSAMQLIKWTAKHPRGTVYLNYPGIGCGGLQKSRVRPIIEELPDTVHVWTRE</sequence>
<dbReference type="Gene3D" id="3.40.220.10">
    <property type="entry name" value="Leucine Aminopeptidase, subunit E, domain 1"/>
    <property type="match status" value="1"/>
</dbReference>
<dbReference type="AlphaFoldDB" id="A0A9X2Q465"/>
<dbReference type="InterPro" id="IPR043472">
    <property type="entry name" value="Macro_dom-like"/>
</dbReference>
<evidence type="ECO:0000313" key="2">
    <source>
        <dbReference type="Proteomes" id="UP001155057"/>
    </source>
</evidence>
<dbReference type="RefSeq" id="WP_259123566.1">
    <property type="nucleotide sequence ID" value="NZ_JANTZO010000005.1"/>
</dbReference>
<dbReference type="Proteomes" id="UP001155057">
    <property type="component" value="Unassembled WGS sequence"/>
</dbReference>
<proteinExistence type="predicted"/>
<protein>
    <submittedName>
        <fullName evidence="1">Uncharacterized protein</fullName>
    </submittedName>
</protein>
<accession>A0A9X2Q465</accession>
<dbReference type="EMBL" id="JANUAE010000004">
    <property type="protein sequence ID" value="MCS3709749.1"/>
    <property type="molecule type" value="Genomic_DNA"/>
</dbReference>
<dbReference type="SUPFAM" id="SSF52949">
    <property type="entry name" value="Macro domain-like"/>
    <property type="match status" value="1"/>
</dbReference>
<organism evidence="1 2">
    <name type="scientific">Salinibacter ruber</name>
    <dbReference type="NCBI Taxonomy" id="146919"/>
    <lineage>
        <taxon>Bacteria</taxon>
        <taxon>Pseudomonadati</taxon>
        <taxon>Rhodothermota</taxon>
        <taxon>Rhodothermia</taxon>
        <taxon>Rhodothermales</taxon>
        <taxon>Salinibacteraceae</taxon>
        <taxon>Salinibacter</taxon>
    </lineage>
</organism>
<gene>
    <name evidence="1" type="ORF">GGP61_001353</name>
</gene>
<comment type="caution">
    <text evidence="1">The sequence shown here is derived from an EMBL/GenBank/DDBJ whole genome shotgun (WGS) entry which is preliminary data.</text>
</comment>
<reference evidence="1" key="1">
    <citation type="submission" date="2022-08" db="EMBL/GenBank/DDBJ databases">
        <title>Genomic Encyclopedia of Type Strains, Phase V (KMG-V): Genome sequencing to study the core and pangenomes of soil and plant-associated prokaryotes.</title>
        <authorList>
            <person name="Whitman W."/>
        </authorList>
    </citation>
    <scope>NUCLEOTIDE SEQUENCE</scope>
    <source>
        <strain evidence="1">SP3049</strain>
    </source>
</reference>